<dbReference type="UniPathway" id="UPA00558">
    <property type="reaction ID" value="UER00742"/>
</dbReference>
<dbReference type="Pfam" id="PF01467">
    <property type="entry name" value="CTP_transf_like"/>
    <property type="match status" value="2"/>
</dbReference>
<evidence type="ECO:0000256" key="11">
    <source>
        <dbReference type="ARBA" id="ARBA00031473"/>
    </source>
</evidence>
<comment type="pathway">
    <text evidence="1">Lipid metabolism.</text>
</comment>
<dbReference type="AlphaFoldDB" id="A0A0N4XUX8"/>
<proteinExistence type="inferred from homology"/>
<dbReference type="PANTHER" id="PTHR45780:SF2">
    <property type="entry name" value="ETHANOLAMINE-PHOSPHATE CYTIDYLYLTRANSFERASE"/>
    <property type="match status" value="1"/>
</dbReference>
<gene>
    <name evidence="13" type="ORF">NBR_LOCUS6553</name>
</gene>
<dbReference type="InterPro" id="IPR004821">
    <property type="entry name" value="Cyt_trans-like"/>
</dbReference>
<evidence type="ECO:0000256" key="10">
    <source>
        <dbReference type="ARBA" id="ARBA00024221"/>
    </source>
</evidence>
<evidence type="ECO:0000256" key="9">
    <source>
        <dbReference type="ARBA" id="ARBA00024191"/>
    </source>
</evidence>
<evidence type="ECO:0000256" key="5">
    <source>
        <dbReference type="ARBA" id="ARBA00022695"/>
    </source>
</evidence>
<protein>
    <recommendedName>
        <fullName evidence="10">ethanolamine-phosphate cytidylyltransferase</fullName>
        <ecNumber evidence="10">2.7.7.14</ecNumber>
    </recommendedName>
    <alternativeName>
        <fullName evidence="11">CTP:phosphoethanolamine cytidylyltransferase</fullName>
    </alternativeName>
</protein>
<reference evidence="15" key="1">
    <citation type="submission" date="2017-02" db="UniProtKB">
        <authorList>
            <consortium name="WormBaseParasite"/>
        </authorList>
    </citation>
    <scope>IDENTIFICATION</scope>
</reference>
<dbReference type="SUPFAM" id="SSF52374">
    <property type="entry name" value="Nucleotidylyl transferase"/>
    <property type="match status" value="2"/>
</dbReference>
<dbReference type="Gene3D" id="3.40.50.620">
    <property type="entry name" value="HUPs"/>
    <property type="match status" value="2"/>
</dbReference>
<dbReference type="EMBL" id="UYSL01019809">
    <property type="protein sequence ID" value="VDL70142.1"/>
    <property type="molecule type" value="Genomic_DNA"/>
</dbReference>
<evidence type="ECO:0000256" key="8">
    <source>
        <dbReference type="ARBA" id="ARBA00023264"/>
    </source>
</evidence>
<feature type="domain" description="Cytidyltransferase-like" evidence="12">
    <location>
        <begin position="164"/>
        <end position="252"/>
    </location>
</feature>
<dbReference type="Proteomes" id="UP000271162">
    <property type="component" value="Unassembled WGS sequence"/>
</dbReference>
<evidence type="ECO:0000256" key="7">
    <source>
        <dbReference type="ARBA" id="ARBA00023209"/>
    </source>
</evidence>
<evidence type="ECO:0000256" key="6">
    <source>
        <dbReference type="ARBA" id="ARBA00023098"/>
    </source>
</evidence>
<reference evidence="13 14" key="2">
    <citation type="submission" date="2018-11" db="EMBL/GenBank/DDBJ databases">
        <authorList>
            <consortium name="Pathogen Informatics"/>
        </authorList>
    </citation>
    <scope>NUCLEOTIDE SEQUENCE [LARGE SCALE GENOMIC DNA]</scope>
</reference>
<evidence type="ECO:0000256" key="3">
    <source>
        <dbReference type="ARBA" id="ARBA00022516"/>
    </source>
</evidence>
<evidence type="ECO:0000259" key="12">
    <source>
        <dbReference type="Pfam" id="PF01467"/>
    </source>
</evidence>
<comment type="similarity">
    <text evidence="2">Belongs to the cytidylyltransferase family.</text>
</comment>
<keyword evidence="4" id="KW-0808">Transferase</keyword>
<organism evidence="15">
    <name type="scientific">Nippostrongylus brasiliensis</name>
    <name type="common">Rat hookworm</name>
    <dbReference type="NCBI Taxonomy" id="27835"/>
    <lineage>
        <taxon>Eukaryota</taxon>
        <taxon>Metazoa</taxon>
        <taxon>Ecdysozoa</taxon>
        <taxon>Nematoda</taxon>
        <taxon>Chromadorea</taxon>
        <taxon>Rhabditida</taxon>
        <taxon>Rhabditina</taxon>
        <taxon>Rhabditomorpha</taxon>
        <taxon>Strongyloidea</taxon>
        <taxon>Heligmosomidae</taxon>
        <taxon>Nippostrongylus</taxon>
    </lineage>
</organism>
<dbReference type="InterPro" id="IPR044608">
    <property type="entry name" value="Ect1/PCYT2"/>
</dbReference>
<name>A0A0N4XUX8_NIPBR</name>
<evidence type="ECO:0000256" key="1">
    <source>
        <dbReference type="ARBA" id="ARBA00005189"/>
    </source>
</evidence>
<dbReference type="STRING" id="27835.A0A0N4XUX8"/>
<evidence type="ECO:0000313" key="14">
    <source>
        <dbReference type="Proteomes" id="UP000271162"/>
    </source>
</evidence>
<keyword evidence="3" id="KW-0444">Lipid biosynthesis</keyword>
<accession>A0A0N4XUX8</accession>
<keyword evidence="8" id="KW-1208">Phospholipid metabolism</keyword>
<keyword evidence="14" id="KW-1185">Reference proteome</keyword>
<keyword evidence="7" id="KW-0594">Phospholipid biosynthesis</keyword>
<evidence type="ECO:0000256" key="2">
    <source>
        <dbReference type="ARBA" id="ARBA00010101"/>
    </source>
</evidence>
<evidence type="ECO:0000313" key="13">
    <source>
        <dbReference type="EMBL" id="VDL70142.1"/>
    </source>
</evidence>
<feature type="domain" description="Cytidyltransferase-like" evidence="12">
    <location>
        <begin position="1"/>
        <end position="103"/>
    </location>
</feature>
<dbReference type="InterPro" id="IPR014729">
    <property type="entry name" value="Rossmann-like_a/b/a_fold"/>
</dbReference>
<evidence type="ECO:0000256" key="4">
    <source>
        <dbReference type="ARBA" id="ARBA00022679"/>
    </source>
</evidence>
<dbReference type="PANTHER" id="PTHR45780">
    <property type="entry name" value="ETHANOLAMINE-PHOSPHATE CYTIDYLYLTRANSFERASE"/>
    <property type="match status" value="1"/>
</dbReference>
<dbReference type="EC" id="2.7.7.14" evidence="10"/>
<evidence type="ECO:0000313" key="15">
    <source>
        <dbReference type="WBParaSite" id="NBR_0000655201-mRNA-1"/>
    </source>
</evidence>
<sequence>MVHFGDIYQIREARKFGNSVVIGMYSDEDIMEITGRPPVFNRSERRRLLSGLKFVDKVVENVPYKTSLSTMNGHNCQYCAIEESLGSSERFSEVRKAGRFVTTRRAFEISEEDITERVLDFHSAVQHNSAVHLPWQKNVFLATSETFKLLANGAKPNPKDKVVYVCGTFDFFNIGHLAFLEKAKKLGDYMIVGVYADEDVVKSKGYHPIMSLYERVLSTFAYKPVDEVIIGAPLSVTDELIERFKIDVVVEGTVGSFHDESHVAIPIKRGIYRHIESDSDVTTESVLQRIVESRSHDSAGQDVNDSTTCKNKSFDNVFKSQYPVEQLG</sequence>
<dbReference type="GO" id="GO:0006646">
    <property type="term" value="P:phosphatidylethanolamine biosynthetic process"/>
    <property type="evidence" value="ECO:0007669"/>
    <property type="project" value="UniProtKB-UniPathway"/>
</dbReference>
<dbReference type="GO" id="GO:0005737">
    <property type="term" value="C:cytoplasm"/>
    <property type="evidence" value="ECO:0007669"/>
    <property type="project" value="TreeGrafter"/>
</dbReference>
<keyword evidence="5" id="KW-0548">Nucleotidyltransferase</keyword>
<dbReference type="GO" id="GO:0004306">
    <property type="term" value="F:ethanolamine-phosphate cytidylyltransferase activity"/>
    <property type="evidence" value="ECO:0007669"/>
    <property type="project" value="UniProtKB-EC"/>
</dbReference>
<keyword evidence="6" id="KW-0443">Lipid metabolism</keyword>
<dbReference type="WBParaSite" id="NBR_0000655201-mRNA-1">
    <property type="protein sequence ID" value="NBR_0000655201-mRNA-1"/>
    <property type="gene ID" value="NBR_0000655201"/>
</dbReference>
<dbReference type="NCBIfam" id="TIGR00125">
    <property type="entry name" value="cyt_tran_rel"/>
    <property type="match status" value="1"/>
</dbReference>
<dbReference type="OMA" id="SEFESSH"/>
<comment type="pathway">
    <text evidence="9">Phospholipid metabolism; phosphatidylethanolamine biosynthesis; phosphatidylethanolamine from ethanolamine: step 2/3.</text>
</comment>